<reference evidence="1 2" key="1">
    <citation type="submission" date="2023-09" db="EMBL/GenBank/DDBJ databases">
        <title>Nesidiocoris tenuis whole genome shotgun sequence.</title>
        <authorList>
            <person name="Shibata T."/>
            <person name="Shimoda M."/>
            <person name="Kobayashi T."/>
            <person name="Uehara T."/>
        </authorList>
    </citation>
    <scope>NUCLEOTIDE SEQUENCE [LARGE SCALE GENOMIC DNA]</scope>
    <source>
        <strain evidence="1 2">Japan</strain>
    </source>
</reference>
<evidence type="ECO:0000313" key="2">
    <source>
        <dbReference type="Proteomes" id="UP001307889"/>
    </source>
</evidence>
<proteinExistence type="predicted"/>
<protein>
    <submittedName>
        <fullName evidence="1">Uncharacterized protein</fullName>
    </submittedName>
</protein>
<dbReference type="EMBL" id="AP028920">
    <property type="protein sequence ID" value="BET01292.1"/>
    <property type="molecule type" value="Genomic_DNA"/>
</dbReference>
<gene>
    <name evidence="1" type="ORF">NTJ_14108</name>
</gene>
<organism evidence="1 2">
    <name type="scientific">Nesidiocoris tenuis</name>
    <dbReference type="NCBI Taxonomy" id="355587"/>
    <lineage>
        <taxon>Eukaryota</taxon>
        <taxon>Metazoa</taxon>
        <taxon>Ecdysozoa</taxon>
        <taxon>Arthropoda</taxon>
        <taxon>Hexapoda</taxon>
        <taxon>Insecta</taxon>
        <taxon>Pterygota</taxon>
        <taxon>Neoptera</taxon>
        <taxon>Paraneoptera</taxon>
        <taxon>Hemiptera</taxon>
        <taxon>Heteroptera</taxon>
        <taxon>Panheteroptera</taxon>
        <taxon>Cimicomorpha</taxon>
        <taxon>Miridae</taxon>
        <taxon>Dicyphina</taxon>
        <taxon>Nesidiocoris</taxon>
    </lineage>
</organism>
<evidence type="ECO:0000313" key="1">
    <source>
        <dbReference type="EMBL" id="BET01292.1"/>
    </source>
</evidence>
<dbReference type="Proteomes" id="UP001307889">
    <property type="component" value="Chromosome 12"/>
</dbReference>
<accession>A0ABN7BA73</accession>
<keyword evidence="2" id="KW-1185">Reference proteome</keyword>
<name>A0ABN7BA73_9HEMI</name>
<sequence>MKGPIVRASCCLMYNYFLKNHHSGFKPSAGKELFGFVDKRKKTEEKVDTYESEFLMEDFTSADSRPFSLRTKMDFSPVVSIEHRKTFTKTHAASQMADG</sequence>